<dbReference type="AlphaFoldDB" id="A0A4U2Z4B9"/>
<evidence type="ECO:0000313" key="3">
    <source>
        <dbReference type="EMBL" id="TKI68212.1"/>
    </source>
</evidence>
<dbReference type="GO" id="GO:0008233">
    <property type="term" value="F:peptidase activity"/>
    <property type="evidence" value="ECO:0007669"/>
    <property type="project" value="UniProtKB-KW"/>
</dbReference>
<dbReference type="Pfam" id="PF02617">
    <property type="entry name" value="ClpS"/>
    <property type="match status" value="1"/>
</dbReference>
<dbReference type="HAMAP" id="MF_00302">
    <property type="entry name" value="ClpS"/>
    <property type="match status" value="1"/>
</dbReference>
<gene>
    <name evidence="1" type="primary">clpS</name>
    <name evidence="3" type="ORF">FCU45_10915</name>
</gene>
<comment type="caution">
    <text evidence="3">The sequence shown here is derived from an EMBL/GenBank/DDBJ whole genome shotgun (WGS) entry which is preliminary data.</text>
</comment>
<comment type="subunit">
    <text evidence="1">Binds to the N-terminal domain of the chaperone ClpA.</text>
</comment>
<accession>A0A4U2Z4B9</accession>
<dbReference type="InterPro" id="IPR014719">
    <property type="entry name" value="Ribosomal_bL12_C/ClpS-like"/>
</dbReference>
<organism evidence="3 4">
    <name type="scientific">Sulfurimonas crateris</name>
    <dbReference type="NCBI Taxonomy" id="2574727"/>
    <lineage>
        <taxon>Bacteria</taxon>
        <taxon>Pseudomonadati</taxon>
        <taxon>Campylobacterota</taxon>
        <taxon>Epsilonproteobacteria</taxon>
        <taxon>Campylobacterales</taxon>
        <taxon>Sulfurimonadaceae</taxon>
        <taxon>Sulfurimonas</taxon>
    </lineage>
</organism>
<dbReference type="RefSeq" id="WP_137015217.1">
    <property type="nucleotide sequence ID" value="NZ_SZPX01000009.1"/>
</dbReference>
<evidence type="ECO:0000259" key="2">
    <source>
        <dbReference type="Pfam" id="PF02617"/>
    </source>
</evidence>
<feature type="domain" description="Adaptor protein ClpS core" evidence="2">
    <location>
        <begin position="17"/>
        <end position="94"/>
    </location>
</feature>
<dbReference type="FunFam" id="3.30.1390.10:FF:000002">
    <property type="entry name" value="ATP-dependent Clp protease adapter protein ClpS"/>
    <property type="match status" value="1"/>
</dbReference>
<dbReference type="InterPro" id="IPR022935">
    <property type="entry name" value="ClpS"/>
</dbReference>
<dbReference type="Gene3D" id="3.30.1390.10">
    <property type="match status" value="1"/>
</dbReference>
<comment type="function">
    <text evidence="1">Involved in the modulation of the specificity of the ClpAP-mediated ATP-dependent protein degradation.</text>
</comment>
<dbReference type="Proteomes" id="UP000309561">
    <property type="component" value="Unassembled WGS sequence"/>
</dbReference>
<dbReference type="OrthoDB" id="9796121at2"/>
<keyword evidence="3" id="KW-0645">Protease</keyword>
<sequence length="99" mass="11559">MATNTDLETINDISLKYPKKYKVFILNDDYTSMDFVIDVIMSIFHKSFQEAEAIMLEVHKKERGVCGVYTHEIAQTKVMQVHKRARESGFPLRAEMEEE</sequence>
<dbReference type="SUPFAM" id="SSF54736">
    <property type="entry name" value="ClpS-like"/>
    <property type="match status" value="1"/>
</dbReference>
<keyword evidence="4" id="KW-1185">Reference proteome</keyword>
<evidence type="ECO:0000256" key="1">
    <source>
        <dbReference type="HAMAP-Rule" id="MF_00302"/>
    </source>
</evidence>
<protein>
    <recommendedName>
        <fullName evidence="1">ATP-dependent Clp protease adapter protein ClpS</fullName>
    </recommendedName>
</protein>
<keyword evidence="3" id="KW-0378">Hydrolase</keyword>
<dbReference type="GO" id="GO:0006508">
    <property type="term" value="P:proteolysis"/>
    <property type="evidence" value="ECO:0007669"/>
    <property type="project" value="UniProtKB-UniRule"/>
</dbReference>
<name>A0A4U2Z4B9_9BACT</name>
<dbReference type="PANTHER" id="PTHR33473">
    <property type="entry name" value="ATP-DEPENDENT CLP PROTEASE ADAPTER PROTEIN CLPS1, CHLOROPLASTIC"/>
    <property type="match status" value="1"/>
</dbReference>
<comment type="similarity">
    <text evidence="1">Belongs to the ClpS family.</text>
</comment>
<reference evidence="3 4" key="1">
    <citation type="submission" date="2019-04" db="EMBL/GenBank/DDBJ databases">
        <title>Sulfurimonas crateris sp. nov. a facultative anaerobic sulfur-oxidizing chemolithautotrophic bacterium isolated from a terrestrial mud vulcano.</title>
        <authorList>
            <person name="Ratnikova N.M."/>
            <person name="Slobodkin A.I."/>
            <person name="Merkel A.Y."/>
            <person name="Novikov A."/>
            <person name="Bonch-Osmolovskaya E.A."/>
            <person name="Slobodkina G.B."/>
        </authorList>
    </citation>
    <scope>NUCLEOTIDE SEQUENCE [LARGE SCALE GENOMIC DNA]</scope>
    <source>
        <strain evidence="3 4">SN118</strain>
    </source>
</reference>
<dbReference type="PANTHER" id="PTHR33473:SF19">
    <property type="entry name" value="ATP-DEPENDENT CLP PROTEASE ADAPTER PROTEIN CLPS"/>
    <property type="match status" value="1"/>
</dbReference>
<dbReference type="GO" id="GO:0030163">
    <property type="term" value="P:protein catabolic process"/>
    <property type="evidence" value="ECO:0007669"/>
    <property type="project" value="InterPro"/>
</dbReference>
<evidence type="ECO:0000313" key="4">
    <source>
        <dbReference type="Proteomes" id="UP000309561"/>
    </source>
</evidence>
<proteinExistence type="inferred from homology"/>
<dbReference type="EMBL" id="SZPX01000009">
    <property type="protein sequence ID" value="TKI68212.1"/>
    <property type="molecule type" value="Genomic_DNA"/>
</dbReference>
<dbReference type="InterPro" id="IPR003769">
    <property type="entry name" value="ClpS_core"/>
</dbReference>